<evidence type="ECO:0000313" key="2">
    <source>
        <dbReference type="EMBL" id="KAG7368194.1"/>
    </source>
</evidence>
<dbReference type="AlphaFoldDB" id="A0A9K3LTA4"/>
<reference evidence="2" key="2">
    <citation type="submission" date="2021-04" db="EMBL/GenBank/DDBJ databases">
        <authorList>
            <person name="Podell S."/>
        </authorList>
    </citation>
    <scope>NUCLEOTIDE SEQUENCE</scope>
    <source>
        <strain evidence="2">Hildebrandi</strain>
    </source>
</reference>
<gene>
    <name evidence="2" type="ORF">IV203_030937</name>
</gene>
<dbReference type="EMBL" id="JAGRRH010000006">
    <property type="protein sequence ID" value="KAG7368194.1"/>
    <property type="molecule type" value="Genomic_DNA"/>
</dbReference>
<proteinExistence type="predicted"/>
<reference evidence="2" key="1">
    <citation type="journal article" date="2021" name="Sci. Rep.">
        <title>Diploid genomic architecture of Nitzschia inconspicua, an elite biomass production diatom.</title>
        <authorList>
            <person name="Oliver A."/>
            <person name="Podell S."/>
            <person name="Pinowska A."/>
            <person name="Traller J.C."/>
            <person name="Smith S.R."/>
            <person name="McClure R."/>
            <person name="Beliaev A."/>
            <person name="Bohutskyi P."/>
            <person name="Hill E.A."/>
            <person name="Rabines A."/>
            <person name="Zheng H."/>
            <person name="Allen L.Z."/>
            <person name="Kuo A."/>
            <person name="Grigoriev I.V."/>
            <person name="Allen A.E."/>
            <person name="Hazlebeck D."/>
            <person name="Allen E.E."/>
        </authorList>
    </citation>
    <scope>NUCLEOTIDE SEQUENCE</scope>
    <source>
        <strain evidence="2">Hildebrandi</strain>
    </source>
</reference>
<dbReference type="OrthoDB" id="48653at2759"/>
<comment type="caution">
    <text evidence="2">The sequence shown here is derived from an EMBL/GenBank/DDBJ whole genome shotgun (WGS) entry which is preliminary data.</text>
</comment>
<dbReference type="Proteomes" id="UP000693970">
    <property type="component" value="Unassembled WGS sequence"/>
</dbReference>
<evidence type="ECO:0000313" key="3">
    <source>
        <dbReference type="Proteomes" id="UP000693970"/>
    </source>
</evidence>
<name>A0A9K3LTA4_9STRA</name>
<feature type="region of interest" description="Disordered" evidence="1">
    <location>
        <begin position="216"/>
        <end position="248"/>
    </location>
</feature>
<protein>
    <submittedName>
        <fullName evidence="2">Uncharacterized protein</fullName>
    </submittedName>
</protein>
<feature type="region of interest" description="Disordered" evidence="1">
    <location>
        <begin position="380"/>
        <end position="408"/>
    </location>
</feature>
<sequence>MTTITTSRRLSLLPSASMVGLSSLREDFQHQNHSLSINASEVAVCAGCHEYKSVPELLLSHVYQGRGGQALLQHDVHLLGLKLVSEEEQLLELAAQAGPATTEALTKALQVKHGETRVESIEMAQQMRQEVMKRASESKKLTKQQLTSLEEQTRHSIDTGCGHSWEDEALDQYQKQCGWDVRRRNEECRVWHFEKSELGNDKKINATEPGEFHHRQVTPSLCPVGPAVPFSRKRTRPVSEESSNSTLLSGRENVPIDLTTETMENSETVAQSSSGAPAVEESPAYFLSIKGMVDGIRDELMVVEGADNKDNDDWILRTVVVECKHRMRSLLPYPRFYECIQAVVYCQMYDADEADIIQVLRKSKIPNIDTRTLDLEMEKAGEEETTSLLSEQETQREPWPTAVESPPQKKRLLTEHFPRLPSNSLEHVKLEQAVDDGDDDAIKVNIEEYPDKPDDWEDKTDEDGAVISEKAKPSTVDMEIAVSRISLHDQFNHLDSWNSIVLPRLREWTECVYRIRKSDELRYRLLSSMAMMQSTDDPRERQRYIRMAWELVFEQCPFLRDGYSFECYRRELSTVPT</sequence>
<evidence type="ECO:0000256" key="1">
    <source>
        <dbReference type="SAM" id="MobiDB-lite"/>
    </source>
</evidence>
<organism evidence="2 3">
    <name type="scientific">Nitzschia inconspicua</name>
    <dbReference type="NCBI Taxonomy" id="303405"/>
    <lineage>
        <taxon>Eukaryota</taxon>
        <taxon>Sar</taxon>
        <taxon>Stramenopiles</taxon>
        <taxon>Ochrophyta</taxon>
        <taxon>Bacillariophyta</taxon>
        <taxon>Bacillariophyceae</taxon>
        <taxon>Bacillariophycidae</taxon>
        <taxon>Bacillariales</taxon>
        <taxon>Bacillariaceae</taxon>
        <taxon>Nitzschia</taxon>
    </lineage>
</organism>
<keyword evidence="3" id="KW-1185">Reference proteome</keyword>
<accession>A0A9K3LTA4</accession>